<evidence type="ECO:0000313" key="4">
    <source>
        <dbReference type="EMBL" id="MDO3382028.1"/>
    </source>
</evidence>
<evidence type="ECO:0000259" key="3">
    <source>
        <dbReference type="Pfam" id="PF07992"/>
    </source>
</evidence>
<keyword evidence="2" id="KW-0560">Oxidoreductase</keyword>
<dbReference type="PRINTS" id="PR00368">
    <property type="entry name" value="FADPNR"/>
</dbReference>
<feature type="domain" description="FAD/NAD(P)-binding" evidence="3">
    <location>
        <begin position="2"/>
        <end position="280"/>
    </location>
</feature>
<dbReference type="PRINTS" id="PR00469">
    <property type="entry name" value="PNDRDTASEII"/>
</dbReference>
<gene>
    <name evidence="4" type="ORF">QWI16_07565</name>
</gene>
<evidence type="ECO:0000313" key="5">
    <source>
        <dbReference type="Proteomes" id="UP001168380"/>
    </source>
</evidence>
<evidence type="ECO:0000256" key="1">
    <source>
        <dbReference type="ARBA" id="ARBA00022630"/>
    </source>
</evidence>
<evidence type="ECO:0000256" key="2">
    <source>
        <dbReference type="ARBA" id="ARBA00023002"/>
    </source>
</evidence>
<comment type="caution">
    <text evidence="4">The sequence shown here is derived from an EMBL/GenBank/DDBJ whole genome shotgun (WGS) entry which is preliminary data.</text>
</comment>
<accession>A0ABT8TF57</accession>
<keyword evidence="5" id="KW-1185">Reference proteome</keyword>
<dbReference type="SUPFAM" id="SSF51905">
    <property type="entry name" value="FAD/NAD(P)-binding domain"/>
    <property type="match status" value="1"/>
</dbReference>
<keyword evidence="1" id="KW-0285">Flavoprotein</keyword>
<dbReference type="PANTHER" id="PTHR48105">
    <property type="entry name" value="THIOREDOXIN REDUCTASE 1-RELATED-RELATED"/>
    <property type="match status" value="1"/>
</dbReference>
<dbReference type="EMBL" id="JAULRT010000052">
    <property type="protein sequence ID" value="MDO3382028.1"/>
    <property type="molecule type" value="Genomic_DNA"/>
</dbReference>
<organism evidence="4 5">
    <name type="scientific">Gilvimarinus algae</name>
    <dbReference type="NCBI Taxonomy" id="3058037"/>
    <lineage>
        <taxon>Bacteria</taxon>
        <taxon>Pseudomonadati</taxon>
        <taxon>Pseudomonadota</taxon>
        <taxon>Gammaproteobacteria</taxon>
        <taxon>Cellvibrionales</taxon>
        <taxon>Cellvibrionaceae</taxon>
        <taxon>Gilvimarinus</taxon>
    </lineage>
</organism>
<dbReference type="InterPro" id="IPR023753">
    <property type="entry name" value="FAD/NAD-binding_dom"/>
</dbReference>
<reference evidence="4" key="1">
    <citation type="submission" date="2023-07" db="EMBL/GenBank/DDBJ databases">
        <title>Gilvimarinus algae sp. nov., isolated from the surface of Kelp.</title>
        <authorList>
            <person name="Sun Y.Y."/>
            <person name="Gong Y."/>
            <person name="Du Z.J."/>
        </authorList>
    </citation>
    <scope>NUCLEOTIDE SEQUENCE</scope>
    <source>
        <strain evidence="4">SDUM040014</strain>
    </source>
</reference>
<dbReference type="Pfam" id="PF07992">
    <property type="entry name" value="Pyr_redox_2"/>
    <property type="match status" value="1"/>
</dbReference>
<dbReference type="RefSeq" id="WP_302712191.1">
    <property type="nucleotide sequence ID" value="NZ_JAULRT010000052.1"/>
</dbReference>
<dbReference type="InterPro" id="IPR050097">
    <property type="entry name" value="Ferredoxin-NADP_redctase_2"/>
</dbReference>
<dbReference type="Gene3D" id="3.50.50.60">
    <property type="entry name" value="FAD/NAD(P)-binding domain"/>
    <property type="match status" value="2"/>
</dbReference>
<dbReference type="Proteomes" id="UP001168380">
    <property type="component" value="Unassembled WGS sequence"/>
</dbReference>
<protein>
    <submittedName>
        <fullName evidence="4">NAD(P)/FAD-dependent oxidoreductase</fullName>
    </submittedName>
</protein>
<name>A0ABT8TF57_9GAMM</name>
<proteinExistence type="predicted"/>
<sequence>MYDAIIVGGSYAGMAAAMPLVRARRKVAIIDAGERRNRFASHAHGVLALDGKPPGEIAGQAKAQLLAYPTLSWIEGRVQIAAKQGEHFVVSTQAGDHLEARRLVLATGVRDQLPPVPGLAERWGSLVFHCPYCHGYELGGGRVGVLASSEMSLHQALMLPDWGPTSLFLNGAFEPDEQQLMQLNTRGVALERQAVVRLAGQREAVLTLADGREETLAGLFVAPVIVQSGDIARQLGCEIIEGPIAPAVATDEMKQTSVTNVFACGDMARPAGNVTFAMADGATAGLGVHRSLMFEGLSG</sequence>
<dbReference type="InterPro" id="IPR036188">
    <property type="entry name" value="FAD/NAD-bd_sf"/>
</dbReference>